<evidence type="ECO:0000313" key="2">
    <source>
        <dbReference type="EMBL" id="QHS91363.1"/>
    </source>
</evidence>
<proteinExistence type="predicted"/>
<sequence length="75" mass="8735">MASRKSSQQDGGRKRRMTKRKGHSRRHTRKGNRGAGSWPQFVKKTYLEMKRSDKSATFTQAMKKASELKKKGYYP</sequence>
<dbReference type="EMBL" id="MN739159">
    <property type="protein sequence ID" value="QHS91363.1"/>
    <property type="molecule type" value="Genomic_DNA"/>
</dbReference>
<feature type="region of interest" description="Disordered" evidence="1">
    <location>
        <begin position="1"/>
        <end position="40"/>
    </location>
</feature>
<evidence type="ECO:0000256" key="1">
    <source>
        <dbReference type="SAM" id="MobiDB-lite"/>
    </source>
</evidence>
<name>A0A6C0BJ50_9ZZZZ</name>
<protein>
    <submittedName>
        <fullName evidence="2">Uncharacterized protein</fullName>
    </submittedName>
</protein>
<organism evidence="2">
    <name type="scientific">viral metagenome</name>
    <dbReference type="NCBI Taxonomy" id="1070528"/>
    <lineage>
        <taxon>unclassified sequences</taxon>
        <taxon>metagenomes</taxon>
        <taxon>organismal metagenomes</taxon>
    </lineage>
</organism>
<dbReference type="AlphaFoldDB" id="A0A6C0BJ50"/>
<reference evidence="2" key="1">
    <citation type="journal article" date="2020" name="Nature">
        <title>Giant virus diversity and host interactions through global metagenomics.</title>
        <authorList>
            <person name="Schulz F."/>
            <person name="Roux S."/>
            <person name="Paez-Espino D."/>
            <person name="Jungbluth S."/>
            <person name="Walsh D.A."/>
            <person name="Denef V.J."/>
            <person name="McMahon K.D."/>
            <person name="Konstantinidis K.T."/>
            <person name="Eloe-Fadrosh E.A."/>
            <person name="Kyrpides N.C."/>
            <person name="Woyke T."/>
        </authorList>
    </citation>
    <scope>NUCLEOTIDE SEQUENCE</scope>
    <source>
        <strain evidence="2">GVMAG-M-3300013004-44</strain>
    </source>
</reference>
<feature type="compositionally biased region" description="Basic residues" evidence="1">
    <location>
        <begin position="13"/>
        <end position="32"/>
    </location>
</feature>
<accession>A0A6C0BJ50</accession>
<feature type="compositionally biased region" description="Polar residues" evidence="1">
    <location>
        <begin position="1"/>
        <end position="10"/>
    </location>
</feature>